<dbReference type="OMA" id="KIPIANC"/>
<keyword evidence="2" id="KW-1185">Reference proteome</keyword>
<sequence>MQNTLITSTLYFPRQSYFNKYKGLLEIKQKQYLSPEQRRIKEKKEKNNQTSDFEDTILITNSAKLIVPQRMITYENQINNIEELYFQKNDSSITQRYLANFKMLKSQKQILPSLPIQNNMSQIKLQTRQLFAKPMIKKQKSLDHVVQICYQNKHFTQLQEGASLKCLFKASELKEEDYDKILIIQFENVILKRSCSFWENQNEVTNCSISLSSNNQEQCENAFCVCNLRREFKNTLKILSKAYIIIFLVQNTNFMLKWHKYLQDQNYQYDAIYKIRITKNTRIGGIQMTRVFNDFQKYNLSKIIYFDSIDISNSFKLHPEDLQYKIPIANCNIETTIFLFKKNLQSKQFDSQLLHNISMAFYSGKEHIISKKQVYFENIDLHFVFQYYSSQNQFRKANQLRKLNELKQTYQKILESLNESQIIQQEKDEYLIQWISATRNDFINDFKMKKNERVPQFYFTIGDIIVRNQKLKWQHFHYKIEKMQNRYEHVCKSISKIHQDHDSFERHQHSIKINCILCNE</sequence>
<name>A0A8S1NEL6_PARPR</name>
<gene>
    <name evidence="1" type="ORF">PPRIM_AZ9-3.1.T0880125</name>
</gene>
<dbReference type="Proteomes" id="UP000688137">
    <property type="component" value="Unassembled WGS sequence"/>
</dbReference>
<evidence type="ECO:0000313" key="2">
    <source>
        <dbReference type="Proteomes" id="UP000688137"/>
    </source>
</evidence>
<dbReference type="EMBL" id="CAJJDM010000091">
    <property type="protein sequence ID" value="CAD8091547.1"/>
    <property type="molecule type" value="Genomic_DNA"/>
</dbReference>
<organism evidence="1 2">
    <name type="scientific">Paramecium primaurelia</name>
    <dbReference type="NCBI Taxonomy" id="5886"/>
    <lineage>
        <taxon>Eukaryota</taxon>
        <taxon>Sar</taxon>
        <taxon>Alveolata</taxon>
        <taxon>Ciliophora</taxon>
        <taxon>Intramacronucleata</taxon>
        <taxon>Oligohymenophorea</taxon>
        <taxon>Peniculida</taxon>
        <taxon>Parameciidae</taxon>
        <taxon>Paramecium</taxon>
    </lineage>
</organism>
<reference evidence="1" key="1">
    <citation type="submission" date="2021-01" db="EMBL/GenBank/DDBJ databases">
        <authorList>
            <consortium name="Genoscope - CEA"/>
            <person name="William W."/>
        </authorList>
    </citation>
    <scope>NUCLEOTIDE SEQUENCE</scope>
</reference>
<evidence type="ECO:0000313" key="1">
    <source>
        <dbReference type="EMBL" id="CAD8091547.1"/>
    </source>
</evidence>
<dbReference type="AlphaFoldDB" id="A0A8S1NEL6"/>
<comment type="caution">
    <text evidence="1">The sequence shown here is derived from an EMBL/GenBank/DDBJ whole genome shotgun (WGS) entry which is preliminary data.</text>
</comment>
<proteinExistence type="predicted"/>
<protein>
    <submittedName>
        <fullName evidence="1">Uncharacterized protein</fullName>
    </submittedName>
</protein>
<accession>A0A8S1NEL6</accession>